<sequence length="182" mass="20231">MEPSSYLSDVQQLLQQYQQYQAQQQQQQQNQNYATQTYDPSHPAPYDQSNQQYYSSYYQQPQQYAYHQSNYATAYQQPAQPESAESGSHPVPLNAAAAAAVAALSQLTEFAGNMSAAERAMAGFMGQGQGPMHPPISSYFVAGNNRKISYAVNIVKGLVASSLVGHFWLKVYLLRQTSLVVF</sequence>
<dbReference type="EMBL" id="LRBV02000012">
    <property type="status" value="NOT_ANNOTATED_CDS"/>
    <property type="molecule type" value="Genomic_DNA"/>
</dbReference>
<evidence type="ECO:0000313" key="3">
    <source>
        <dbReference type="Proteomes" id="UP000594261"/>
    </source>
</evidence>
<feature type="region of interest" description="Disordered" evidence="1">
    <location>
        <begin position="18"/>
        <end position="49"/>
    </location>
</feature>
<dbReference type="InParanoid" id="A0A7N2N2M9"/>
<reference evidence="2" key="2">
    <citation type="submission" date="2021-01" db="UniProtKB">
        <authorList>
            <consortium name="EnsemblPlants"/>
        </authorList>
    </citation>
    <scope>IDENTIFICATION</scope>
</reference>
<organism evidence="2 3">
    <name type="scientific">Quercus lobata</name>
    <name type="common">Valley oak</name>
    <dbReference type="NCBI Taxonomy" id="97700"/>
    <lineage>
        <taxon>Eukaryota</taxon>
        <taxon>Viridiplantae</taxon>
        <taxon>Streptophyta</taxon>
        <taxon>Embryophyta</taxon>
        <taxon>Tracheophyta</taxon>
        <taxon>Spermatophyta</taxon>
        <taxon>Magnoliopsida</taxon>
        <taxon>eudicotyledons</taxon>
        <taxon>Gunneridae</taxon>
        <taxon>Pentapetalae</taxon>
        <taxon>rosids</taxon>
        <taxon>fabids</taxon>
        <taxon>Fagales</taxon>
        <taxon>Fagaceae</taxon>
        <taxon>Quercus</taxon>
    </lineage>
</organism>
<proteinExistence type="predicted"/>
<name>A0A7N2N2M9_QUELO</name>
<dbReference type="EnsemblPlants" id="QL12p012130:mrna">
    <property type="protein sequence ID" value="QL12p012130:mrna"/>
    <property type="gene ID" value="QL12p012130"/>
</dbReference>
<evidence type="ECO:0000313" key="2">
    <source>
        <dbReference type="EnsemblPlants" id="QL12p012130:mrna"/>
    </source>
</evidence>
<dbReference type="Proteomes" id="UP000594261">
    <property type="component" value="Chromosome 12"/>
</dbReference>
<protein>
    <submittedName>
        <fullName evidence="2">Uncharacterized protein</fullName>
    </submittedName>
</protein>
<evidence type="ECO:0000256" key="1">
    <source>
        <dbReference type="SAM" id="MobiDB-lite"/>
    </source>
</evidence>
<dbReference type="AlphaFoldDB" id="A0A7N2N2M9"/>
<feature type="compositionally biased region" description="Low complexity" evidence="1">
    <location>
        <begin position="18"/>
        <end position="38"/>
    </location>
</feature>
<accession>A0A7N2N2M9</accession>
<dbReference type="Gramene" id="QL12p012130:mrna">
    <property type="protein sequence ID" value="QL12p012130:mrna"/>
    <property type="gene ID" value="QL12p012130"/>
</dbReference>
<keyword evidence="3" id="KW-1185">Reference proteome</keyword>
<reference evidence="2 3" key="1">
    <citation type="journal article" date="2016" name="G3 (Bethesda)">
        <title>First Draft Assembly and Annotation of the Genome of a California Endemic Oak Quercus lobata Nee (Fagaceae).</title>
        <authorList>
            <person name="Sork V.L."/>
            <person name="Fitz-Gibbon S.T."/>
            <person name="Puiu D."/>
            <person name="Crepeau M."/>
            <person name="Gugger P.F."/>
            <person name="Sherman R."/>
            <person name="Stevens K."/>
            <person name="Langley C.H."/>
            <person name="Pellegrini M."/>
            <person name="Salzberg S.L."/>
        </authorList>
    </citation>
    <scope>NUCLEOTIDE SEQUENCE [LARGE SCALE GENOMIC DNA]</scope>
    <source>
        <strain evidence="2 3">cv. SW786</strain>
    </source>
</reference>